<dbReference type="VEuPathDB" id="TriTrypDB:LdBPK_330200.1"/>
<proteinExistence type="predicted"/>
<protein>
    <submittedName>
        <fullName evidence="2">Uncharacterized protein</fullName>
    </submittedName>
</protein>
<sequence>MRRPAERGGVGAARDGGRAEVAGSGHCLHACVSRAASRQAMGPVARRGPSGAWLMLCGSEWTHVGDEARRKCRRFSPLFTVPSFCASTVSAGVLAHFRAFFRGRTGSSLHTHNGAKSKPHYDVAVMREPSLDGLHVDGDTGDGPVVDEPSLRQKVAVAVGIACISGYIGYNLVYNQQASVSQALWSREDEDVAPASMPVRPRVALVNMTGNLRLCAVAGLRAWLDVADEVELEFPTVTFVEDDEAGAIVGLAAEVRRATLFAWVELKERHEMNAPFDVKPFCCVVFRSITEVDGQALDAWDVQEMELYRWHGKRFVTRHCVGASVDGKRAMVLMHDVEGVIDVRPAAARAGGRVSDCGALVRQYGAPSAASFRRWKLSAEAPSSCTPVQPPAKSLLGLGMRRRDGQRCQLWQSPLHIFAALGSVLRYNRADVAVYPNHITTPVPVSQSASAVSASWWGCMKELARRCTSPLLHRYAARQSARMERQRQLSSTFVVVVSLAEESAAVTSDVLRVVEEHVAEWMRDMNGASPMKIPLPTANRVCVRDAAARPEKLMMAPTIQVDLTDTICSVIAAEWLLIRLTSLFAALGLEPALAQLVAVPGPQASTSLLYPTPKTAHLRHLWLSRSAPASSSTSTDKDATSPCMTRTGCTTQGGHFAGCAATMPIEAGFVVSEHDFSAF</sequence>
<evidence type="ECO:0000313" key="2">
    <source>
        <dbReference type="EMBL" id="AYU81985.1"/>
    </source>
</evidence>
<dbReference type="OrthoDB" id="272647at2759"/>
<keyword evidence="3" id="KW-1185">Reference proteome</keyword>
<keyword evidence="1" id="KW-1133">Transmembrane helix</keyword>
<evidence type="ECO:0000313" key="3">
    <source>
        <dbReference type="Proteomes" id="UP000274082"/>
    </source>
</evidence>
<evidence type="ECO:0000256" key="1">
    <source>
        <dbReference type="SAM" id="Phobius"/>
    </source>
</evidence>
<feature type="transmembrane region" description="Helical" evidence="1">
    <location>
        <begin position="78"/>
        <end position="101"/>
    </location>
</feature>
<reference evidence="2 3" key="1">
    <citation type="journal article" date="2018" name="Sci. Rep.">
        <title>A complete Leishmania donovani reference genome identifies novel genetic variations associated with virulence.</title>
        <authorList>
            <person name="Lypaczewski P."/>
            <person name="Hoshizaki J."/>
            <person name="Zhang W.-W."/>
            <person name="McCall L.-I."/>
            <person name="Torcivia-Rodriguez J."/>
            <person name="Simonyan V."/>
            <person name="Kaur A."/>
            <person name="Dewar K."/>
            <person name="Matlashewski G."/>
        </authorList>
    </citation>
    <scope>NUCLEOTIDE SEQUENCE [LARGE SCALE GENOMIC DNA]</scope>
    <source>
        <strain evidence="2 3">LdCL</strain>
    </source>
</reference>
<keyword evidence="1" id="KW-0472">Membrane</keyword>
<dbReference type="Proteomes" id="UP000274082">
    <property type="component" value="Chromosome 33"/>
</dbReference>
<name>A0A3S5H7T7_LEIDO</name>
<organism evidence="2 3">
    <name type="scientific">Leishmania donovani</name>
    <dbReference type="NCBI Taxonomy" id="5661"/>
    <lineage>
        <taxon>Eukaryota</taxon>
        <taxon>Discoba</taxon>
        <taxon>Euglenozoa</taxon>
        <taxon>Kinetoplastea</taxon>
        <taxon>Metakinetoplastina</taxon>
        <taxon>Trypanosomatida</taxon>
        <taxon>Trypanosomatidae</taxon>
        <taxon>Leishmaniinae</taxon>
        <taxon>Leishmania</taxon>
    </lineage>
</organism>
<dbReference type="EMBL" id="CP029532">
    <property type="protein sequence ID" value="AYU81985.1"/>
    <property type="molecule type" value="Genomic_DNA"/>
</dbReference>
<keyword evidence="1" id="KW-0812">Transmembrane</keyword>
<accession>A0A3S5H7T7</accession>
<dbReference type="VEuPathDB" id="TriTrypDB:LdCL_330006900"/>
<dbReference type="AlphaFoldDB" id="A0A3S5H7T7"/>
<gene>
    <name evidence="2" type="ORF">LdCL_330006900</name>
</gene>
<dbReference type="VEuPathDB" id="TriTrypDB:LDHU3_33.0220"/>